<dbReference type="OrthoDB" id="194468at2759"/>
<evidence type="ECO:0008006" key="4">
    <source>
        <dbReference type="Google" id="ProtNLM"/>
    </source>
</evidence>
<feature type="region of interest" description="Disordered" evidence="1">
    <location>
        <begin position="215"/>
        <end position="255"/>
    </location>
</feature>
<keyword evidence="3" id="KW-1185">Reference proteome</keyword>
<dbReference type="RefSeq" id="XP_007925566.1">
    <property type="nucleotide sequence ID" value="XM_007927375.1"/>
</dbReference>
<protein>
    <recommendedName>
        <fullName evidence="4">Amidohydrolase-related domain-containing protein</fullName>
    </recommendedName>
</protein>
<dbReference type="InterPro" id="IPR011059">
    <property type="entry name" value="Metal-dep_hydrolase_composite"/>
</dbReference>
<dbReference type="GeneID" id="19333098"/>
<dbReference type="HOGENOM" id="CLU_521868_0_0_1"/>
<proteinExistence type="predicted"/>
<dbReference type="AlphaFoldDB" id="M3B6W6"/>
<dbReference type="GO" id="GO:0016810">
    <property type="term" value="F:hydrolase activity, acting on carbon-nitrogen (but not peptide) bonds"/>
    <property type="evidence" value="ECO:0007669"/>
    <property type="project" value="InterPro"/>
</dbReference>
<dbReference type="EMBL" id="KB446557">
    <property type="protein sequence ID" value="EME85078.1"/>
    <property type="molecule type" value="Genomic_DNA"/>
</dbReference>
<dbReference type="Gene3D" id="2.30.40.10">
    <property type="entry name" value="Urease, subunit C, domain 1"/>
    <property type="match status" value="1"/>
</dbReference>
<accession>M3B6W6</accession>
<gene>
    <name evidence="2" type="ORF">MYCFIDRAFT_173943</name>
</gene>
<organism evidence="2 3">
    <name type="scientific">Pseudocercospora fijiensis (strain CIRAD86)</name>
    <name type="common">Black leaf streak disease fungus</name>
    <name type="synonym">Mycosphaerella fijiensis</name>
    <dbReference type="NCBI Taxonomy" id="383855"/>
    <lineage>
        <taxon>Eukaryota</taxon>
        <taxon>Fungi</taxon>
        <taxon>Dikarya</taxon>
        <taxon>Ascomycota</taxon>
        <taxon>Pezizomycotina</taxon>
        <taxon>Dothideomycetes</taxon>
        <taxon>Dothideomycetidae</taxon>
        <taxon>Mycosphaerellales</taxon>
        <taxon>Mycosphaerellaceae</taxon>
        <taxon>Pseudocercospora</taxon>
    </lineage>
</organism>
<feature type="compositionally biased region" description="Basic residues" evidence="1">
    <location>
        <begin position="243"/>
        <end position="253"/>
    </location>
</feature>
<evidence type="ECO:0000256" key="1">
    <source>
        <dbReference type="SAM" id="MobiDB-lite"/>
    </source>
</evidence>
<evidence type="ECO:0000313" key="2">
    <source>
        <dbReference type="EMBL" id="EME85078.1"/>
    </source>
</evidence>
<name>M3B6W6_PSEFD</name>
<dbReference type="VEuPathDB" id="FungiDB:MYCFIDRAFT_173943"/>
<evidence type="ECO:0000313" key="3">
    <source>
        <dbReference type="Proteomes" id="UP000016932"/>
    </source>
</evidence>
<sequence>MCSNAQRRSKSSLPMKMGFLHVATEGRCGRDLFSMAAEFRQPVPKSYPLQHIISMARRPQHLGMCNVASQFNHGMMDVNLASPCTVEAGTARGPETLGPQASLSGQLKEGHDADFIAVSHSPLDDIAVLAKPKEITYASLINNPAPPFPLVYDVKLAFDRIFTFERITIVRSRCPAVDMIRHCVCCVLSLRRHAPLALPMLWGIRMLGPLSRPRHVHNPSSFTRGRRFKRSRTPGGSTTRFLSRPRSRSRRSSRILSTGHLISPSTMHYSTSGGEAAFYGDKKAAILVSMTFPVAASTVSLFNQVSTNAFVDSSAAGQWTYDVAPAWNRDCTSLLASDLQRNDSHMRRRLSTTFPEPSVGACLSIMCYSRHPRRNLRDGATCRNSSANPSQRVRLKLLDAWSLYRMLLHPHRLQPIEQALLYRNTEHTTVAKVSKGICLEIQVVDCFLAGSGYKQSPILVIKSGRQQGSGGSLRNQHRPAGWGSFGWLDLTDHYSTWSSGICYTEVDLINRCFFCEATSDQY</sequence>
<dbReference type="STRING" id="383855.M3B6W6"/>
<reference evidence="2 3" key="1">
    <citation type="journal article" date="2012" name="PLoS Pathog.">
        <title>Diverse lifestyles and strategies of plant pathogenesis encoded in the genomes of eighteen Dothideomycetes fungi.</title>
        <authorList>
            <person name="Ohm R.A."/>
            <person name="Feau N."/>
            <person name="Henrissat B."/>
            <person name="Schoch C.L."/>
            <person name="Horwitz B.A."/>
            <person name="Barry K.W."/>
            <person name="Condon B.J."/>
            <person name="Copeland A.C."/>
            <person name="Dhillon B."/>
            <person name="Glaser F."/>
            <person name="Hesse C.N."/>
            <person name="Kosti I."/>
            <person name="LaButti K."/>
            <person name="Lindquist E.A."/>
            <person name="Lucas S."/>
            <person name="Salamov A.A."/>
            <person name="Bradshaw R.E."/>
            <person name="Ciuffetti L."/>
            <person name="Hamelin R.C."/>
            <person name="Kema G.H.J."/>
            <person name="Lawrence C."/>
            <person name="Scott J.A."/>
            <person name="Spatafora J.W."/>
            <person name="Turgeon B.G."/>
            <person name="de Wit P.J.G.M."/>
            <person name="Zhong S."/>
            <person name="Goodwin S.B."/>
            <person name="Grigoriev I.V."/>
        </authorList>
    </citation>
    <scope>NUCLEOTIDE SEQUENCE [LARGE SCALE GENOMIC DNA]</scope>
    <source>
        <strain evidence="2 3">CIRAD86</strain>
    </source>
</reference>
<dbReference type="KEGG" id="pfj:MYCFIDRAFT_173943"/>
<dbReference type="Proteomes" id="UP000016932">
    <property type="component" value="Unassembled WGS sequence"/>
</dbReference>